<proteinExistence type="predicted"/>
<sequence>MEVKNRKKVAEAVLVDLSALKTNASGRNGHG</sequence>
<dbReference type="KEGG" id="dak:DaAHT2_0664"/>
<dbReference type="Proteomes" id="UP000001508">
    <property type="component" value="Chromosome"/>
</dbReference>
<organism evidence="1 2">
    <name type="scientific">Desulfurivibrio alkaliphilus (strain DSM 19089 / UNIQEM U267 / AHT2)</name>
    <dbReference type="NCBI Taxonomy" id="589865"/>
    <lineage>
        <taxon>Bacteria</taxon>
        <taxon>Pseudomonadati</taxon>
        <taxon>Thermodesulfobacteriota</taxon>
        <taxon>Desulfobulbia</taxon>
        <taxon>Desulfobulbales</taxon>
        <taxon>Desulfobulbaceae</taxon>
        <taxon>Desulfurivibrio</taxon>
    </lineage>
</organism>
<dbReference type="EMBL" id="CP001940">
    <property type="protein sequence ID" value="ADH85368.1"/>
    <property type="molecule type" value="Genomic_DNA"/>
</dbReference>
<accession>D6Z1B3</accession>
<keyword evidence="2" id="KW-1185">Reference proteome</keyword>
<dbReference type="AlphaFoldDB" id="D6Z1B3"/>
<protein>
    <submittedName>
        <fullName evidence="1">Uncharacterized protein</fullName>
    </submittedName>
</protein>
<reference evidence="2" key="1">
    <citation type="submission" date="2010-02" db="EMBL/GenBank/DDBJ databases">
        <title>Complete sequence of Desulfurivibrio alkaliphilus AHT2.</title>
        <authorList>
            <consortium name="US DOE Joint Genome Institute"/>
            <person name="Pitluck S."/>
            <person name="Chertkov O."/>
            <person name="Detter J.C."/>
            <person name="Han C."/>
            <person name="Tapia R."/>
            <person name="Larimer F."/>
            <person name="Land M."/>
            <person name="Hauser L."/>
            <person name="Kyrpides N."/>
            <person name="Mikhailova N."/>
            <person name="Sorokin D.Y."/>
            <person name="Muyzer G."/>
            <person name="Woyke T."/>
        </authorList>
    </citation>
    <scope>NUCLEOTIDE SEQUENCE [LARGE SCALE GENOMIC DNA]</scope>
    <source>
        <strain evidence="2">DSM 19089 / UNIQEM U267 / AHT2</strain>
    </source>
</reference>
<evidence type="ECO:0000313" key="2">
    <source>
        <dbReference type="Proteomes" id="UP000001508"/>
    </source>
</evidence>
<dbReference type="InParanoid" id="D6Z1B3"/>
<evidence type="ECO:0000313" key="1">
    <source>
        <dbReference type="EMBL" id="ADH85368.1"/>
    </source>
</evidence>
<gene>
    <name evidence="1" type="ordered locus">DaAHT2_0664</name>
</gene>
<dbReference type="HOGENOM" id="CLU_3396158_0_0_7"/>
<name>D6Z1B3_DESAT</name>